<dbReference type="Gene3D" id="1.10.287.950">
    <property type="entry name" value="Methyl-accepting chemotaxis protein"/>
    <property type="match status" value="1"/>
</dbReference>
<dbReference type="GO" id="GO:0004888">
    <property type="term" value="F:transmembrane signaling receptor activity"/>
    <property type="evidence" value="ECO:0007669"/>
    <property type="project" value="InterPro"/>
</dbReference>
<dbReference type="CDD" id="cd06225">
    <property type="entry name" value="HAMP"/>
    <property type="match status" value="1"/>
</dbReference>
<dbReference type="InterPro" id="IPR003660">
    <property type="entry name" value="HAMP_dom"/>
</dbReference>
<accession>A0A178MY14</accession>
<gene>
    <name evidence="7" type="ORF">A6A05_06885</name>
</gene>
<dbReference type="Pfam" id="PF00672">
    <property type="entry name" value="HAMP"/>
    <property type="match status" value="1"/>
</dbReference>
<dbReference type="Proteomes" id="UP000078543">
    <property type="component" value="Unassembled WGS sequence"/>
</dbReference>
<feature type="domain" description="HAMP" evidence="6">
    <location>
        <begin position="217"/>
        <end position="270"/>
    </location>
</feature>
<sequence>MLANRLANTRIAVKVLFAPLILFASMLVLAVIFQVGLTRETAALTELHDVSFANNRFVSKIETVSTRVQSNTYRLLGWTNAGIDKAKIKTLEERIRADIAMLGTETRDFAAKMAEGDEATMMKAVAMAVQEYGRSASEVVEMAAIDATTGLILMTSTEQTFDRLQGGIRRLAEVTDAKTGEVYAMAQDTAAAAQVQFYGTFGLFALLGIAVVIVTGRLIARPVHEMTSVMERLSRGDTSVAVPSLGQTDEIGEMAQAVAVFRDNIERTNLLEQEKQAAATASAARAQRREKLTEGFNEAMEHVLETVMETVRQVHTNSDGLQNTASRASEQGAAVAQAAEQAAANVETVAVAAEQLGSSVQEIARQITTTVEATAEAVEGAKNANATMSSLDESARRIGEVVSLINTIASQTNLLALNATIEAARAGEAGKGFAVVANEVKSLANQTSKATQEISAQISAVQSATHDAVSIIRAVGDTIDKVSGIVASIASAVEEQSAATQEIVRSVQQASDGTGEITRNIADVSRAAGETGSMAQTMFLAANDLLSEAETLRTEVGAFLTGMRQ</sequence>
<dbReference type="PANTHER" id="PTHR32089">
    <property type="entry name" value="METHYL-ACCEPTING CHEMOTAXIS PROTEIN MCPB"/>
    <property type="match status" value="1"/>
</dbReference>
<evidence type="ECO:0000256" key="3">
    <source>
        <dbReference type="PROSITE-ProRule" id="PRU00284"/>
    </source>
</evidence>
<proteinExistence type="inferred from homology"/>
<dbReference type="RefSeq" id="WP_068497297.1">
    <property type="nucleotide sequence ID" value="NZ_LWQU01000054.1"/>
</dbReference>
<dbReference type="InterPro" id="IPR004089">
    <property type="entry name" value="MCPsignal_dom"/>
</dbReference>
<dbReference type="GO" id="GO:0006935">
    <property type="term" value="P:chemotaxis"/>
    <property type="evidence" value="ECO:0007669"/>
    <property type="project" value="InterPro"/>
</dbReference>
<feature type="transmembrane region" description="Helical" evidence="4">
    <location>
        <begin position="12"/>
        <end position="33"/>
    </location>
</feature>
<dbReference type="GO" id="GO:0007165">
    <property type="term" value="P:signal transduction"/>
    <property type="evidence" value="ECO:0007669"/>
    <property type="project" value="UniProtKB-KW"/>
</dbReference>
<dbReference type="STRING" id="1437059.A6A05_06885"/>
<dbReference type="PROSITE" id="PS50885">
    <property type="entry name" value="HAMP"/>
    <property type="match status" value="1"/>
</dbReference>
<evidence type="ECO:0000256" key="4">
    <source>
        <dbReference type="SAM" id="Phobius"/>
    </source>
</evidence>
<dbReference type="SMART" id="SM00283">
    <property type="entry name" value="MA"/>
    <property type="match status" value="1"/>
</dbReference>
<dbReference type="InterPro" id="IPR024478">
    <property type="entry name" value="HlyB_4HB_MCP"/>
</dbReference>
<protein>
    <recommendedName>
        <fullName evidence="9">Chemotaxis protein</fullName>
    </recommendedName>
</protein>
<dbReference type="Pfam" id="PF00015">
    <property type="entry name" value="MCPsignal"/>
    <property type="match status" value="1"/>
</dbReference>
<feature type="domain" description="Methyl-accepting transducer" evidence="5">
    <location>
        <begin position="310"/>
        <end position="546"/>
    </location>
</feature>
<dbReference type="GO" id="GO:0016020">
    <property type="term" value="C:membrane"/>
    <property type="evidence" value="ECO:0007669"/>
    <property type="project" value="InterPro"/>
</dbReference>
<dbReference type="OrthoDB" id="7293398at2"/>
<dbReference type="PRINTS" id="PR00260">
    <property type="entry name" value="CHEMTRNSDUCR"/>
</dbReference>
<reference evidence="7 8" key="1">
    <citation type="submission" date="2016-04" db="EMBL/GenBank/DDBJ databases">
        <title>Draft genome sequence of freshwater magnetotactic bacteria Magnetospirillum marisnigri SP-1 and Magnetospirillum moscoviense BB-1.</title>
        <authorList>
            <person name="Koziaeva V."/>
            <person name="Dziuba M.V."/>
            <person name="Ivanov T.M."/>
            <person name="Kuznetsov B."/>
            <person name="Grouzdev D.S."/>
        </authorList>
    </citation>
    <scope>NUCLEOTIDE SEQUENCE [LARGE SCALE GENOMIC DNA]</scope>
    <source>
        <strain evidence="7 8">BB-1</strain>
    </source>
</reference>
<dbReference type="Gene3D" id="6.10.340.10">
    <property type="match status" value="1"/>
</dbReference>
<keyword evidence="4" id="KW-0812">Transmembrane</keyword>
<evidence type="ECO:0000313" key="8">
    <source>
        <dbReference type="Proteomes" id="UP000078543"/>
    </source>
</evidence>
<evidence type="ECO:0008006" key="9">
    <source>
        <dbReference type="Google" id="ProtNLM"/>
    </source>
</evidence>
<evidence type="ECO:0000259" key="6">
    <source>
        <dbReference type="PROSITE" id="PS50885"/>
    </source>
</evidence>
<keyword evidence="4" id="KW-1133">Transmembrane helix</keyword>
<dbReference type="AlphaFoldDB" id="A0A178MY14"/>
<comment type="similarity">
    <text evidence="2">Belongs to the methyl-accepting chemotaxis (MCP) protein family.</text>
</comment>
<evidence type="ECO:0000259" key="5">
    <source>
        <dbReference type="PROSITE" id="PS50111"/>
    </source>
</evidence>
<comment type="caution">
    <text evidence="7">The sequence shown here is derived from an EMBL/GenBank/DDBJ whole genome shotgun (WGS) entry which is preliminary data.</text>
</comment>
<organism evidence="7 8">
    <name type="scientific">Magnetospirillum moscoviense</name>
    <dbReference type="NCBI Taxonomy" id="1437059"/>
    <lineage>
        <taxon>Bacteria</taxon>
        <taxon>Pseudomonadati</taxon>
        <taxon>Pseudomonadota</taxon>
        <taxon>Alphaproteobacteria</taxon>
        <taxon>Rhodospirillales</taxon>
        <taxon>Rhodospirillaceae</taxon>
        <taxon>Magnetospirillum</taxon>
    </lineage>
</organism>
<keyword evidence="1 3" id="KW-0807">Transducer</keyword>
<keyword evidence="8" id="KW-1185">Reference proteome</keyword>
<evidence type="ECO:0000256" key="1">
    <source>
        <dbReference type="ARBA" id="ARBA00023224"/>
    </source>
</evidence>
<name>A0A178MY14_9PROT</name>
<dbReference type="PROSITE" id="PS50111">
    <property type="entry name" value="CHEMOTAXIS_TRANSDUC_2"/>
    <property type="match status" value="1"/>
</dbReference>
<dbReference type="Pfam" id="PF12729">
    <property type="entry name" value="4HB_MCP_1"/>
    <property type="match status" value="1"/>
</dbReference>
<evidence type="ECO:0000313" key="7">
    <source>
        <dbReference type="EMBL" id="OAN60929.1"/>
    </source>
</evidence>
<feature type="transmembrane region" description="Helical" evidence="4">
    <location>
        <begin position="197"/>
        <end position="220"/>
    </location>
</feature>
<dbReference type="SMART" id="SM00304">
    <property type="entry name" value="HAMP"/>
    <property type="match status" value="1"/>
</dbReference>
<dbReference type="SUPFAM" id="SSF58104">
    <property type="entry name" value="Methyl-accepting chemotaxis protein (MCP) signaling domain"/>
    <property type="match status" value="1"/>
</dbReference>
<keyword evidence="4" id="KW-0472">Membrane</keyword>
<dbReference type="PANTHER" id="PTHR32089:SF112">
    <property type="entry name" value="LYSOZYME-LIKE PROTEIN-RELATED"/>
    <property type="match status" value="1"/>
</dbReference>
<dbReference type="InterPro" id="IPR004090">
    <property type="entry name" value="Chemotax_Me-accpt_rcpt"/>
</dbReference>
<evidence type="ECO:0000256" key="2">
    <source>
        <dbReference type="ARBA" id="ARBA00029447"/>
    </source>
</evidence>
<dbReference type="EMBL" id="LWQU01000054">
    <property type="protein sequence ID" value="OAN60929.1"/>
    <property type="molecule type" value="Genomic_DNA"/>
</dbReference>